<dbReference type="SMART" id="SM00393">
    <property type="entry name" value="R3H"/>
    <property type="match status" value="1"/>
</dbReference>
<evidence type="ECO:0000313" key="6">
    <source>
        <dbReference type="Proteomes" id="UP001552299"/>
    </source>
</evidence>
<dbReference type="InterPro" id="IPR024771">
    <property type="entry name" value="SUZ"/>
</dbReference>
<dbReference type="InterPro" id="IPR051937">
    <property type="entry name" value="R3H_domain_containing"/>
</dbReference>
<comment type="caution">
    <text evidence="5">The sequence shown here is derived from an EMBL/GenBank/DDBJ whole genome shotgun (WGS) entry which is preliminary data.</text>
</comment>
<gene>
    <name evidence="5" type="ORF">M5K25_018770</name>
</gene>
<keyword evidence="6" id="KW-1185">Reference proteome</keyword>
<reference evidence="5 6" key="1">
    <citation type="journal article" date="2024" name="Plant Biotechnol. J.">
        <title>Dendrobium thyrsiflorum genome and its molecular insights into genes involved in important horticultural traits.</title>
        <authorList>
            <person name="Chen B."/>
            <person name="Wang J.Y."/>
            <person name="Zheng P.J."/>
            <person name="Li K.L."/>
            <person name="Liang Y.M."/>
            <person name="Chen X.F."/>
            <person name="Zhang C."/>
            <person name="Zhao X."/>
            <person name="He X."/>
            <person name="Zhang G.Q."/>
            <person name="Liu Z.J."/>
            <person name="Xu Q."/>
        </authorList>
    </citation>
    <scope>NUCLEOTIDE SEQUENCE [LARGE SCALE GENOMIC DNA]</scope>
    <source>
        <strain evidence="5">GZMU011</strain>
    </source>
</reference>
<feature type="domain" description="SUZ" evidence="4">
    <location>
        <begin position="175"/>
        <end position="244"/>
    </location>
</feature>
<keyword evidence="1" id="KW-0597">Phosphoprotein</keyword>
<evidence type="ECO:0000259" key="3">
    <source>
        <dbReference type="PROSITE" id="PS51061"/>
    </source>
</evidence>
<accession>A0ABD0UK14</accession>
<dbReference type="Pfam" id="PF12752">
    <property type="entry name" value="SUZ"/>
    <property type="match status" value="1"/>
</dbReference>
<evidence type="ECO:0000256" key="1">
    <source>
        <dbReference type="ARBA" id="ARBA00022553"/>
    </source>
</evidence>
<dbReference type="AlphaFoldDB" id="A0ABD0UK14"/>
<dbReference type="Proteomes" id="UP001552299">
    <property type="component" value="Unassembled WGS sequence"/>
</dbReference>
<dbReference type="EMBL" id="JANQDX010000015">
    <property type="protein sequence ID" value="KAL0910691.1"/>
    <property type="molecule type" value="Genomic_DNA"/>
</dbReference>
<organism evidence="5 6">
    <name type="scientific">Dendrobium thyrsiflorum</name>
    <name type="common">Pinecone-like raceme dendrobium</name>
    <name type="synonym">Orchid</name>
    <dbReference type="NCBI Taxonomy" id="117978"/>
    <lineage>
        <taxon>Eukaryota</taxon>
        <taxon>Viridiplantae</taxon>
        <taxon>Streptophyta</taxon>
        <taxon>Embryophyta</taxon>
        <taxon>Tracheophyta</taxon>
        <taxon>Spermatophyta</taxon>
        <taxon>Magnoliopsida</taxon>
        <taxon>Liliopsida</taxon>
        <taxon>Asparagales</taxon>
        <taxon>Orchidaceae</taxon>
        <taxon>Epidendroideae</taxon>
        <taxon>Malaxideae</taxon>
        <taxon>Dendrobiinae</taxon>
        <taxon>Dendrobium</taxon>
    </lineage>
</organism>
<dbReference type="InterPro" id="IPR036867">
    <property type="entry name" value="R3H_dom_sf"/>
</dbReference>
<evidence type="ECO:0000256" key="2">
    <source>
        <dbReference type="SAM" id="MobiDB-lite"/>
    </source>
</evidence>
<protein>
    <recommendedName>
        <fullName evidence="7">R3H domain-containing protein 2</fullName>
    </recommendedName>
</protein>
<dbReference type="PANTHER" id="PTHR15672:SF15">
    <property type="entry name" value="SINGLE-STRANDED NUCLEIC ACID BINDING R3H PROTEIN"/>
    <property type="match status" value="1"/>
</dbReference>
<feature type="region of interest" description="Disordered" evidence="2">
    <location>
        <begin position="251"/>
        <end position="273"/>
    </location>
</feature>
<sequence length="399" mass="44970">MNKGRSVVVLTEPFLRWIKRESEKRDLDSGIILRPSSSISLCPLSLSVEGIKSNRKSFKTMESTPSFLTCTPAHDFDRAMGEEGRGTFSQVDPFLVEALDNPRHRLTVLRMELEIQQFMQNQDQYQFEFQPFPTSYLRCAAHRVAQHYGLQTMSVDNITDGSGSRIVVRKTSESRYPLTCLSDIPVKQHVNEKAGQIKIVVRRKPSKASLCDISEAGNMSLMRTVEERMEEYDKARARIFSCSSGPAVVRNAPYSGGEKETSWNTNTEEPEKMVTKDATSSVAIFKDREKDRSDPDYDRSYDRYVSGFAPCHNFTMGVSNVCQPSPMLYDGSFSQLAFGSQVLPTLSTVGAVGCSPGSVYMQWRAPAFVYSQSYEHFRNAVFQAPVYQQPLSFDHLPNS</sequence>
<dbReference type="PROSITE" id="PS51061">
    <property type="entry name" value="R3H"/>
    <property type="match status" value="1"/>
</dbReference>
<evidence type="ECO:0000259" key="4">
    <source>
        <dbReference type="PROSITE" id="PS51673"/>
    </source>
</evidence>
<dbReference type="Gene3D" id="3.30.1370.50">
    <property type="entry name" value="R3H-like domain"/>
    <property type="match status" value="1"/>
</dbReference>
<dbReference type="GO" id="GO:0003676">
    <property type="term" value="F:nucleic acid binding"/>
    <property type="evidence" value="ECO:0007669"/>
    <property type="project" value="UniProtKB-UniRule"/>
</dbReference>
<dbReference type="PANTHER" id="PTHR15672">
    <property type="entry name" value="CAMP-REGULATED PHOSPHOPROTEIN 21 RELATED R3H DOMAIN CONTAINING PROTEIN"/>
    <property type="match status" value="1"/>
</dbReference>
<name>A0ABD0UK14_DENTH</name>
<proteinExistence type="predicted"/>
<dbReference type="PROSITE" id="PS51673">
    <property type="entry name" value="SUZ"/>
    <property type="match status" value="1"/>
</dbReference>
<dbReference type="SUPFAM" id="SSF82708">
    <property type="entry name" value="R3H domain"/>
    <property type="match status" value="1"/>
</dbReference>
<evidence type="ECO:0008006" key="7">
    <source>
        <dbReference type="Google" id="ProtNLM"/>
    </source>
</evidence>
<dbReference type="CDD" id="cd02642">
    <property type="entry name" value="R3H_encore_like"/>
    <property type="match status" value="1"/>
</dbReference>
<feature type="domain" description="R3H" evidence="3">
    <location>
        <begin position="105"/>
        <end position="172"/>
    </location>
</feature>
<evidence type="ECO:0000313" key="5">
    <source>
        <dbReference type="EMBL" id="KAL0910691.1"/>
    </source>
</evidence>
<dbReference type="Pfam" id="PF01424">
    <property type="entry name" value="R3H"/>
    <property type="match status" value="1"/>
</dbReference>
<dbReference type="InterPro" id="IPR001374">
    <property type="entry name" value="R3H_dom"/>
</dbReference>